<keyword evidence="3 5" id="KW-1133">Transmembrane helix</keyword>
<dbReference type="KEGG" id="ppel:H6H00_24930"/>
<dbReference type="Pfam" id="PF07690">
    <property type="entry name" value="MFS_1"/>
    <property type="match status" value="2"/>
</dbReference>
<organism evidence="7 8">
    <name type="scientific">Pseudonocardia petroleophila</name>
    <dbReference type="NCBI Taxonomy" id="37331"/>
    <lineage>
        <taxon>Bacteria</taxon>
        <taxon>Bacillati</taxon>
        <taxon>Actinomycetota</taxon>
        <taxon>Actinomycetes</taxon>
        <taxon>Pseudonocardiales</taxon>
        <taxon>Pseudonocardiaceae</taxon>
        <taxon>Pseudonocardia</taxon>
    </lineage>
</organism>
<dbReference type="SUPFAM" id="SSF103473">
    <property type="entry name" value="MFS general substrate transporter"/>
    <property type="match status" value="1"/>
</dbReference>
<protein>
    <submittedName>
        <fullName evidence="7">MFS transporter</fullName>
    </submittedName>
</protein>
<evidence type="ECO:0000256" key="2">
    <source>
        <dbReference type="ARBA" id="ARBA00022692"/>
    </source>
</evidence>
<keyword evidence="4 5" id="KW-0472">Membrane</keyword>
<evidence type="ECO:0000313" key="7">
    <source>
        <dbReference type="EMBL" id="QNG51355.1"/>
    </source>
</evidence>
<dbReference type="GO" id="GO:0005886">
    <property type="term" value="C:plasma membrane"/>
    <property type="evidence" value="ECO:0007669"/>
    <property type="project" value="UniProtKB-SubCell"/>
</dbReference>
<reference evidence="7 8" key="1">
    <citation type="submission" date="2020-08" db="EMBL/GenBank/DDBJ databases">
        <authorList>
            <person name="Mo P."/>
        </authorList>
    </citation>
    <scope>NUCLEOTIDE SEQUENCE [LARGE SCALE GENOMIC DNA]</scope>
    <source>
        <strain evidence="7 8">CGMCC 4.1532</strain>
    </source>
</reference>
<dbReference type="Gene3D" id="1.20.1250.20">
    <property type="entry name" value="MFS general substrate transporter like domains"/>
    <property type="match status" value="2"/>
</dbReference>
<feature type="transmembrane region" description="Helical" evidence="5">
    <location>
        <begin position="126"/>
        <end position="147"/>
    </location>
</feature>
<feature type="transmembrane region" description="Helical" evidence="5">
    <location>
        <begin position="332"/>
        <end position="358"/>
    </location>
</feature>
<dbReference type="PANTHER" id="PTHR23528">
    <property type="match status" value="1"/>
</dbReference>
<feature type="transmembrane region" description="Helical" evidence="5">
    <location>
        <begin position="370"/>
        <end position="390"/>
    </location>
</feature>
<feature type="transmembrane region" description="Helical" evidence="5">
    <location>
        <begin position="187"/>
        <end position="206"/>
    </location>
</feature>
<dbReference type="AlphaFoldDB" id="A0A7G7MEZ4"/>
<dbReference type="PANTHER" id="PTHR23528:SF1">
    <property type="entry name" value="MAJOR FACILITATOR SUPERFAMILY (MFS) PROFILE DOMAIN-CONTAINING PROTEIN"/>
    <property type="match status" value="1"/>
</dbReference>
<gene>
    <name evidence="7" type="ORF">H6H00_24930</name>
</gene>
<keyword evidence="2 5" id="KW-0812">Transmembrane</keyword>
<dbReference type="InterPro" id="IPR020846">
    <property type="entry name" value="MFS_dom"/>
</dbReference>
<feature type="transmembrane region" description="Helical" evidence="5">
    <location>
        <begin position="240"/>
        <end position="263"/>
    </location>
</feature>
<evidence type="ECO:0000256" key="5">
    <source>
        <dbReference type="SAM" id="Phobius"/>
    </source>
</evidence>
<dbReference type="PRINTS" id="PR01035">
    <property type="entry name" value="TCRTETA"/>
</dbReference>
<feature type="transmembrane region" description="Helical" evidence="5">
    <location>
        <begin position="99"/>
        <end position="120"/>
    </location>
</feature>
<feature type="transmembrane region" description="Helical" evidence="5">
    <location>
        <begin position="64"/>
        <end position="87"/>
    </location>
</feature>
<feature type="transmembrane region" description="Helical" evidence="5">
    <location>
        <begin position="396"/>
        <end position="415"/>
    </location>
</feature>
<dbReference type="InterPro" id="IPR001958">
    <property type="entry name" value="Tet-R_TetA/multi-R_MdtG-like"/>
</dbReference>
<evidence type="ECO:0000259" key="6">
    <source>
        <dbReference type="PROSITE" id="PS50850"/>
    </source>
</evidence>
<evidence type="ECO:0000256" key="3">
    <source>
        <dbReference type="ARBA" id="ARBA00022989"/>
    </source>
</evidence>
<dbReference type="EMBL" id="CP060131">
    <property type="protein sequence ID" value="QNG51355.1"/>
    <property type="molecule type" value="Genomic_DNA"/>
</dbReference>
<sequence>MSTAGRVPATALPAALREPDRPVSPGWVARLSLNLVGMWIAWYAPLQVLLGLHAAALAPEGKELVFGVATAVGGLCSLVANPLVGALSDRTTSRWGRRVPWIVGGSLLAAAGFVLLSVASTVALYVAGWCVVQIGLNTMLGALTAFLPDQVPAVQRATVGGVVAMATTVGILAGTGLAAAFGTGRPTLAYLACAAVMLLCTVPHMARSGDARLPVQWRPAGGLRVILRGYWISPRRHPDFAWAWLSRLLINFGNGAGAVYLLFYLQDGVGYPDPAGGVLVLTTIYAALVVATAVLGGRLSDRTGRRRVFVVWSGTGIAAALFALGFQTWTAAVVGACLLGVSFGVYTSVDLALVTEVLPAAADRAKDLGIVTVTSTLAGVLTPLFAALLVTGPGGYPALYVGSGLLALAGAAAVTRIRGVR</sequence>
<accession>A0A7G7MEZ4</accession>
<keyword evidence="8" id="KW-1185">Reference proteome</keyword>
<feature type="domain" description="Major facilitator superfamily (MFS) profile" evidence="6">
    <location>
        <begin position="239"/>
        <end position="421"/>
    </location>
</feature>
<dbReference type="Proteomes" id="UP000515728">
    <property type="component" value="Chromosome"/>
</dbReference>
<evidence type="ECO:0000313" key="8">
    <source>
        <dbReference type="Proteomes" id="UP000515728"/>
    </source>
</evidence>
<evidence type="ECO:0000256" key="4">
    <source>
        <dbReference type="ARBA" id="ARBA00023136"/>
    </source>
</evidence>
<dbReference type="GO" id="GO:0022857">
    <property type="term" value="F:transmembrane transporter activity"/>
    <property type="evidence" value="ECO:0007669"/>
    <property type="project" value="InterPro"/>
</dbReference>
<proteinExistence type="predicted"/>
<dbReference type="InterPro" id="IPR011701">
    <property type="entry name" value="MFS"/>
</dbReference>
<evidence type="ECO:0000256" key="1">
    <source>
        <dbReference type="ARBA" id="ARBA00004651"/>
    </source>
</evidence>
<dbReference type="RefSeq" id="WP_185718110.1">
    <property type="nucleotide sequence ID" value="NZ_BAAAWI010000001.1"/>
</dbReference>
<feature type="transmembrane region" description="Helical" evidence="5">
    <location>
        <begin position="27"/>
        <end position="44"/>
    </location>
</feature>
<feature type="transmembrane region" description="Helical" evidence="5">
    <location>
        <begin position="308"/>
        <end position="326"/>
    </location>
</feature>
<dbReference type="InterPro" id="IPR036259">
    <property type="entry name" value="MFS_trans_sf"/>
</dbReference>
<comment type="subcellular location">
    <subcellularLocation>
        <location evidence="1">Cell membrane</location>
        <topology evidence="1">Multi-pass membrane protein</topology>
    </subcellularLocation>
</comment>
<feature type="transmembrane region" description="Helical" evidence="5">
    <location>
        <begin position="275"/>
        <end position="296"/>
    </location>
</feature>
<name>A0A7G7MEZ4_9PSEU</name>
<dbReference type="PROSITE" id="PS50850">
    <property type="entry name" value="MFS"/>
    <property type="match status" value="1"/>
</dbReference>
<feature type="transmembrane region" description="Helical" evidence="5">
    <location>
        <begin position="159"/>
        <end position="181"/>
    </location>
</feature>